<evidence type="ECO:0000259" key="13">
    <source>
        <dbReference type="PROSITE" id="PS50902"/>
    </source>
</evidence>
<evidence type="ECO:0000313" key="15">
    <source>
        <dbReference type="EMBL" id="TFI57082.1"/>
    </source>
</evidence>
<dbReference type="EC" id="1.8.1.2" evidence="11"/>
<feature type="binding site" evidence="12">
    <location>
        <begin position="413"/>
        <end position="415"/>
    </location>
    <ligand>
        <name>FAD</name>
        <dbReference type="ChEBI" id="CHEBI:57692"/>
    </ligand>
</feature>
<evidence type="ECO:0000256" key="4">
    <source>
        <dbReference type="ARBA" id="ARBA00022643"/>
    </source>
</evidence>
<dbReference type="Pfam" id="PF00258">
    <property type="entry name" value="Flavodoxin_1"/>
    <property type="match status" value="1"/>
</dbReference>
<comment type="cofactor">
    <cofactor evidence="11 12">
        <name>FMN</name>
        <dbReference type="ChEBI" id="CHEBI:58210"/>
    </cofactor>
    <text evidence="11 12">Binds 1 FMN per subunit.</text>
</comment>
<dbReference type="GO" id="GO:0010181">
    <property type="term" value="F:FMN binding"/>
    <property type="evidence" value="ECO:0007669"/>
    <property type="project" value="InterPro"/>
</dbReference>
<evidence type="ECO:0000256" key="2">
    <source>
        <dbReference type="ARBA" id="ARBA00022605"/>
    </source>
</evidence>
<keyword evidence="5 11" id="KW-0274">FAD</keyword>
<feature type="binding site" evidence="12">
    <location>
        <position position="419"/>
    </location>
    <ligand>
        <name>FAD</name>
        <dbReference type="ChEBI" id="CHEBI:57692"/>
    </ligand>
</feature>
<dbReference type="Pfam" id="PF00175">
    <property type="entry name" value="NAD_binding_1"/>
    <property type="match status" value="1"/>
</dbReference>
<dbReference type="PANTHER" id="PTHR19384">
    <property type="entry name" value="NITRIC OXIDE SYNTHASE-RELATED"/>
    <property type="match status" value="1"/>
</dbReference>
<dbReference type="SUPFAM" id="SSF52343">
    <property type="entry name" value="Ferredoxin reductase-like, C-terminal NADP-linked domain"/>
    <property type="match status" value="1"/>
</dbReference>
<dbReference type="InterPro" id="IPR001094">
    <property type="entry name" value="Flavdoxin-like"/>
</dbReference>
<dbReference type="GO" id="GO:0004783">
    <property type="term" value="F:sulfite reductase (NADPH) activity"/>
    <property type="evidence" value="ECO:0007669"/>
    <property type="project" value="UniProtKB-EC"/>
</dbReference>
<keyword evidence="8 11" id="KW-0560">Oxidoreductase</keyword>
<feature type="binding site" evidence="12">
    <location>
        <begin position="120"/>
        <end position="123"/>
    </location>
    <ligand>
        <name>FMN</name>
        <dbReference type="ChEBI" id="CHEBI:58210"/>
    </ligand>
</feature>
<dbReference type="EMBL" id="SPDV01000039">
    <property type="protein sequence ID" value="TFI57082.1"/>
    <property type="molecule type" value="Genomic_DNA"/>
</dbReference>
<keyword evidence="7 11" id="KW-0249">Electron transport</keyword>
<evidence type="ECO:0000256" key="5">
    <source>
        <dbReference type="ARBA" id="ARBA00022827"/>
    </source>
</evidence>
<dbReference type="InterPro" id="IPR001709">
    <property type="entry name" value="Flavoprot_Pyr_Nucl_cyt_Rdtase"/>
</dbReference>
<keyword evidence="1 11" id="KW-0813">Transport</keyword>
<comment type="caution">
    <text evidence="15">The sequence shown here is derived from an EMBL/GenBank/DDBJ whole genome shotgun (WGS) entry which is preliminary data.</text>
</comment>
<keyword evidence="4 11" id="KW-0288">FMN</keyword>
<dbReference type="InterPro" id="IPR001433">
    <property type="entry name" value="OxRdtase_FAD/NAD-bd"/>
</dbReference>
<organism evidence="15 16">
    <name type="scientific">Sphingomonas parva</name>
    <dbReference type="NCBI Taxonomy" id="2555898"/>
    <lineage>
        <taxon>Bacteria</taxon>
        <taxon>Pseudomonadati</taxon>
        <taxon>Pseudomonadota</taxon>
        <taxon>Alphaproteobacteria</taxon>
        <taxon>Sphingomonadales</taxon>
        <taxon>Sphingomonadaceae</taxon>
        <taxon>Sphingomonas</taxon>
    </lineage>
</organism>
<dbReference type="GO" id="GO:0019344">
    <property type="term" value="P:cysteine biosynthetic process"/>
    <property type="evidence" value="ECO:0007669"/>
    <property type="project" value="UniProtKB-KW"/>
</dbReference>
<dbReference type="Gene3D" id="3.40.50.360">
    <property type="match status" value="1"/>
</dbReference>
<dbReference type="Gene3D" id="3.40.50.80">
    <property type="entry name" value="Nucleotide-binding domain of ferredoxin-NADP reductase (FNR) module"/>
    <property type="match status" value="1"/>
</dbReference>
<dbReference type="GO" id="GO:0070814">
    <property type="term" value="P:hydrogen sulfide biosynthetic process"/>
    <property type="evidence" value="ECO:0007669"/>
    <property type="project" value="UniProtKB-UniPathway"/>
</dbReference>
<dbReference type="SUPFAM" id="SSF52218">
    <property type="entry name" value="Flavoproteins"/>
    <property type="match status" value="1"/>
</dbReference>
<protein>
    <recommendedName>
        <fullName evidence="11">Sulfite reductase [NADPH] flavoprotein alpha-component</fullName>
        <shortName evidence="11">SiR-FP</shortName>
        <ecNumber evidence="11">1.8.1.2</ecNumber>
    </recommendedName>
</protein>
<dbReference type="InterPro" id="IPR017938">
    <property type="entry name" value="Riboflavin_synthase-like_b-brl"/>
</dbReference>
<proteinExistence type="predicted"/>
<dbReference type="PIRSF" id="PIRSF000207">
    <property type="entry name" value="SiR-FP_CysJ"/>
    <property type="match status" value="1"/>
</dbReference>
<dbReference type="PROSITE" id="PS51384">
    <property type="entry name" value="FAD_FR"/>
    <property type="match status" value="1"/>
</dbReference>
<feature type="binding site" evidence="12">
    <location>
        <begin position="395"/>
        <end position="398"/>
    </location>
    <ligand>
        <name>FAD</name>
        <dbReference type="ChEBI" id="CHEBI:57692"/>
    </ligand>
</feature>
<dbReference type="FunFam" id="3.40.50.80:FF:000001">
    <property type="entry name" value="NADPH--cytochrome P450 reductase 1"/>
    <property type="match status" value="1"/>
</dbReference>
<dbReference type="Proteomes" id="UP000298213">
    <property type="component" value="Unassembled WGS sequence"/>
</dbReference>
<dbReference type="InterPro" id="IPR029039">
    <property type="entry name" value="Flavoprotein-like_sf"/>
</dbReference>
<dbReference type="PRINTS" id="PR00369">
    <property type="entry name" value="FLAVODOXIN"/>
</dbReference>
<dbReference type="NCBIfam" id="TIGR01931">
    <property type="entry name" value="cysJ"/>
    <property type="match status" value="1"/>
</dbReference>
<keyword evidence="16" id="KW-1185">Reference proteome</keyword>
<dbReference type="GO" id="GO:0050660">
    <property type="term" value="F:flavin adenine dinucleotide binding"/>
    <property type="evidence" value="ECO:0007669"/>
    <property type="project" value="InterPro"/>
</dbReference>
<feature type="binding site" evidence="12">
    <location>
        <begin position="534"/>
        <end position="538"/>
    </location>
    <ligand>
        <name>NADP(+)</name>
        <dbReference type="ChEBI" id="CHEBI:58349"/>
    </ligand>
</feature>
<feature type="binding site" evidence="12">
    <location>
        <begin position="527"/>
        <end position="528"/>
    </location>
    <ligand>
        <name>NADP(+)</name>
        <dbReference type="ChEBI" id="CHEBI:58349"/>
    </ligand>
</feature>
<dbReference type="SUPFAM" id="SSF63380">
    <property type="entry name" value="Riboflavin synthase domain-like"/>
    <property type="match status" value="1"/>
</dbReference>
<feature type="domain" description="FAD-binding FR-type" evidence="14">
    <location>
        <begin position="240"/>
        <end position="457"/>
    </location>
</feature>
<dbReference type="CDD" id="cd06199">
    <property type="entry name" value="SiR"/>
    <property type="match status" value="1"/>
</dbReference>
<dbReference type="PANTHER" id="PTHR19384:SF128">
    <property type="entry name" value="NADPH OXIDOREDUCTASE A"/>
    <property type="match status" value="1"/>
</dbReference>
<comment type="pathway">
    <text evidence="11">Sulfur metabolism; hydrogen sulfide biosynthesis; hydrogen sulfide from sulfite (NADPH route): step 1/1.</text>
</comment>
<accession>A0A4Y8ZPA3</accession>
<comment type="subunit">
    <text evidence="11">Alpha(8)-beta(8). The alpha component is a flavoprotein, the beta component is a hemoprotein.</text>
</comment>
<sequence length="608" mass="65839">MTAMQTFAEGALTLEQWQHVEALAGTLTPAQARWISGYFAGLDAGLLRAGAPAGTAAAPAVPQGRTLTILYGTETGNSRDLARALAAAASERGLSPQLADMADYKTRLLKDEQDLLVVVSTYGEGDPPQPAVGFFEFLEGKRAPKLDKVRFSVLSLGDSTYEKYCEAGKRIDRRLEELGASRIGDRVDCDIDYEEPAAAWSGIVIDRLAADLAAAAPSASGFAIPSAIPTAAAAPVHDKKNPFPATVIENISIVGRHSTKETRHVELDLAGSGLVYEPGDALGIAASNDPAVVAQLLEATGLSAEAPVPVRGETLTLAEALGSRFEVAIASPRFLDQWATLSGARELAELRAEDRTADRLLFLRGHHVVDIVRRYPVPGLNAEALVAGLRPLQPRLYSIASSLAAAPDEAHLTVAPVRYALHGEPRAGVASTQLADRIEIGDTLPVYIQHNPHFALPKNGAPIVMIGAGTGVAPYRGFLQEREATGAGGRSWLFFGERNFRSDFLYQTEWQGWLKEGVLSRMDVAFSRDRGQPKTYVQHRMLEQAKDLYAWLEEGAHLYVCGDEKSMARDVHETLIRIVAEQGRVDRDTAEAYVRNLASDHRYQRDVY</sequence>
<keyword evidence="6 11" id="KW-0521">NADP</keyword>
<dbReference type="InterPro" id="IPR008254">
    <property type="entry name" value="Flavodoxin/NO_synth"/>
</dbReference>
<feature type="domain" description="Flavodoxin-like" evidence="13">
    <location>
        <begin position="67"/>
        <end position="205"/>
    </location>
</feature>
<evidence type="ECO:0000256" key="3">
    <source>
        <dbReference type="ARBA" id="ARBA00022630"/>
    </source>
</evidence>
<dbReference type="Pfam" id="PF00667">
    <property type="entry name" value="FAD_binding_1"/>
    <property type="match status" value="1"/>
</dbReference>
<evidence type="ECO:0000256" key="12">
    <source>
        <dbReference type="PIRSR" id="PIRSR000207-1"/>
    </source>
</evidence>
<dbReference type="GO" id="GO:0005829">
    <property type="term" value="C:cytosol"/>
    <property type="evidence" value="ECO:0007669"/>
    <property type="project" value="TreeGrafter"/>
</dbReference>
<evidence type="ECO:0000256" key="11">
    <source>
        <dbReference type="PIRNR" id="PIRNR000207"/>
    </source>
</evidence>
<feature type="binding site" evidence="12">
    <location>
        <begin position="156"/>
        <end position="165"/>
    </location>
    <ligand>
        <name>FMN</name>
        <dbReference type="ChEBI" id="CHEBI:58210"/>
    </ligand>
</feature>
<feature type="binding site" evidence="12">
    <location>
        <begin position="428"/>
        <end position="431"/>
    </location>
    <ligand>
        <name>FAD</name>
        <dbReference type="ChEBI" id="CHEBI:57692"/>
    </ligand>
</feature>
<feature type="binding site" evidence="12">
    <location>
        <position position="608"/>
    </location>
    <ligand>
        <name>FAD</name>
        <dbReference type="ChEBI" id="CHEBI:57692"/>
    </ligand>
</feature>
<dbReference type="PROSITE" id="PS50902">
    <property type="entry name" value="FLAVODOXIN_LIKE"/>
    <property type="match status" value="1"/>
</dbReference>
<evidence type="ECO:0000256" key="8">
    <source>
        <dbReference type="ARBA" id="ARBA00023002"/>
    </source>
</evidence>
<dbReference type="Gene3D" id="2.40.30.10">
    <property type="entry name" value="Translation factors"/>
    <property type="match status" value="1"/>
</dbReference>
<keyword evidence="3 11" id="KW-0285">Flavoprotein</keyword>
<evidence type="ECO:0000256" key="7">
    <source>
        <dbReference type="ARBA" id="ARBA00022982"/>
    </source>
</evidence>
<dbReference type="InterPro" id="IPR003097">
    <property type="entry name" value="CysJ-like_FAD-binding"/>
</dbReference>
<reference evidence="15 16" key="1">
    <citation type="submission" date="2019-03" db="EMBL/GenBank/DDBJ databases">
        <title>Genome sequence of Sphingomonas sp. 17J27-24.</title>
        <authorList>
            <person name="Kim M."/>
            <person name="Maeng S."/>
            <person name="Sathiyaraj S."/>
        </authorList>
    </citation>
    <scope>NUCLEOTIDE SEQUENCE [LARGE SCALE GENOMIC DNA]</scope>
    <source>
        <strain evidence="15 16">17J27-24</strain>
    </source>
</reference>
<evidence type="ECO:0000256" key="1">
    <source>
        <dbReference type="ARBA" id="ARBA00022448"/>
    </source>
</evidence>
<evidence type="ECO:0000256" key="6">
    <source>
        <dbReference type="ARBA" id="ARBA00022857"/>
    </source>
</evidence>
<name>A0A4Y8ZPA3_9SPHN</name>
<dbReference type="InterPro" id="IPR010199">
    <property type="entry name" value="CysJ"/>
</dbReference>
<dbReference type="InterPro" id="IPR017927">
    <property type="entry name" value="FAD-bd_FR_type"/>
</dbReference>
<comment type="function">
    <text evidence="11">Component of the sulfite reductase complex that catalyzes the 6-electron reduction of sulfite to sulfide. This is one of several activities required for the biosynthesis of L-cysteine from sulfate. The flavoprotein component catalyzes the electron flow from NADPH -&gt; FAD -&gt; FMN to the hemoprotein component.</text>
</comment>
<dbReference type="OrthoDB" id="9764248at2"/>
<comment type="cofactor">
    <cofactor evidence="11 12">
        <name>FAD</name>
        <dbReference type="ChEBI" id="CHEBI:57692"/>
    </cofactor>
    <text evidence="11 12">Binds 1 FAD per subunit.</text>
</comment>
<keyword evidence="2 11" id="KW-0028">Amino-acid biosynthesis</keyword>
<dbReference type="PRINTS" id="PR00371">
    <property type="entry name" value="FPNCR"/>
</dbReference>
<gene>
    <name evidence="15" type="ORF">E2493_16765</name>
</gene>
<dbReference type="InterPro" id="IPR039261">
    <property type="entry name" value="FNR_nucleotide-bd"/>
</dbReference>
<dbReference type="Gene3D" id="1.20.990.10">
    <property type="entry name" value="NADPH-cytochrome p450 Reductase, Chain A, domain 3"/>
    <property type="match status" value="1"/>
</dbReference>
<evidence type="ECO:0000256" key="9">
    <source>
        <dbReference type="ARBA" id="ARBA00023192"/>
    </source>
</evidence>
<dbReference type="UniPathway" id="UPA00140">
    <property type="reaction ID" value="UER00207"/>
</dbReference>
<evidence type="ECO:0000313" key="16">
    <source>
        <dbReference type="Proteomes" id="UP000298213"/>
    </source>
</evidence>
<dbReference type="InterPro" id="IPR023173">
    <property type="entry name" value="NADPH_Cyt_P450_Rdtase_alpha"/>
</dbReference>
<evidence type="ECO:0000259" key="14">
    <source>
        <dbReference type="PROSITE" id="PS51384"/>
    </source>
</evidence>
<evidence type="ECO:0000256" key="10">
    <source>
        <dbReference type="ARBA" id="ARBA00052219"/>
    </source>
</evidence>
<comment type="catalytic activity">
    <reaction evidence="10 11">
        <text>hydrogen sulfide + 3 NADP(+) + 3 H2O = sulfite + 3 NADPH + 4 H(+)</text>
        <dbReference type="Rhea" id="RHEA:13801"/>
        <dbReference type="ChEBI" id="CHEBI:15377"/>
        <dbReference type="ChEBI" id="CHEBI:15378"/>
        <dbReference type="ChEBI" id="CHEBI:17359"/>
        <dbReference type="ChEBI" id="CHEBI:29919"/>
        <dbReference type="ChEBI" id="CHEBI:57783"/>
        <dbReference type="ChEBI" id="CHEBI:58349"/>
        <dbReference type="EC" id="1.8.1.2"/>
    </reaction>
</comment>
<feature type="binding site" evidence="12">
    <location>
        <position position="570"/>
    </location>
    <ligand>
        <name>NADP(+)</name>
        <dbReference type="ChEBI" id="CHEBI:58349"/>
    </ligand>
</feature>
<keyword evidence="9 11" id="KW-0198">Cysteine biosynthesis</keyword>
<dbReference type="AlphaFoldDB" id="A0A4Y8ZPA3"/>